<evidence type="ECO:0000259" key="6">
    <source>
        <dbReference type="SMART" id="SM00470"/>
    </source>
</evidence>
<dbReference type="Pfam" id="PF23552">
    <property type="entry name" value="ParB_C"/>
    <property type="match status" value="1"/>
</dbReference>
<dbReference type="FunFam" id="3.90.1530.30:FF:000001">
    <property type="entry name" value="Chromosome partitioning protein ParB"/>
    <property type="match status" value="1"/>
</dbReference>
<dbReference type="SMART" id="SM00470">
    <property type="entry name" value="ParB"/>
    <property type="match status" value="1"/>
</dbReference>
<comment type="subcellular location">
    <subcellularLocation>
        <location evidence="1">Cytoplasm</location>
        <location evidence="1">Nucleoid</location>
    </subcellularLocation>
</comment>
<gene>
    <name evidence="7" type="ORF">SAMN02745243_02628</name>
</gene>
<organism evidence="7 8">
    <name type="scientific">Hespellia stercorisuis DSM 15480</name>
    <dbReference type="NCBI Taxonomy" id="1121950"/>
    <lineage>
        <taxon>Bacteria</taxon>
        <taxon>Bacillati</taxon>
        <taxon>Bacillota</taxon>
        <taxon>Clostridia</taxon>
        <taxon>Lachnospirales</taxon>
        <taxon>Lachnospiraceae</taxon>
        <taxon>Hespellia</taxon>
    </lineage>
</organism>
<comment type="similarity">
    <text evidence="2">Belongs to the ParB family.</text>
</comment>
<dbReference type="InterPro" id="IPR057240">
    <property type="entry name" value="ParB_dimer_C"/>
</dbReference>
<dbReference type="FunFam" id="1.10.10.2830:FF:000001">
    <property type="entry name" value="Chromosome partitioning protein ParB"/>
    <property type="match status" value="1"/>
</dbReference>
<dbReference type="SUPFAM" id="SSF109709">
    <property type="entry name" value="KorB DNA-binding domain-like"/>
    <property type="match status" value="1"/>
</dbReference>
<dbReference type="NCBIfam" id="TIGR00180">
    <property type="entry name" value="parB_part"/>
    <property type="match status" value="1"/>
</dbReference>
<dbReference type="GO" id="GO:0003677">
    <property type="term" value="F:DNA binding"/>
    <property type="evidence" value="ECO:0007669"/>
    <property type="project" value="UniProtKB-KW"/>
</dbReference>
<evidence type="ECO:0000313" key="8">
    <source>
        <dbReference type="Proteomes" id="UP000184301"/>
    </source>
</evidence>
<dbReference type="InterPro" id="IPR050336">
    <property type="entry name" value="Chromosome_partition/occlusion"/>
</dbReference>
<dbReference type="GO" id="GO:0045881">
    <property type="term" value="P:positive regulation of sporulation resulting in formation of a cellular spore"/>
    <property type="evidence" value="ECO:0007669"/>
    <property type="project" value="TreeGrafter"/>
</dbReference>
<dbReference type="InterPro" id="IPR004437">
    <property type="entry name" value="ParB/RepB/Spo0J"/>
</dbReference>
<evidence type="ECO:0000256" key="5">
    <source>
        <dbReference type="SAM" id="MobiDB-lite"/>
    </source>
</evidence>
<dbReference type="Gene3D" id="1.10.10.2830">
    <property type="match status" value="1"/>
</dbReference>
<dbReference type="Pfam" id="PF02195">
    <property type="entry name" value="ParB_N"/>
    <property type="match status" value="1"/>
</dbReference>
<feature type="compositionally biased region" description="Basic and acidic residues" evidence="5">
    <location>
        <begin position="31"/>
        <end position="80"/>
    </location>
</feature>
<feature type="compositionally biased region" description="Basic and acidic residues" evidence="5">
    <location>
        <begin position="16"/>
        <end position="25"/>
    </location>
</feature>
<evidence type="ECO:0000256" key="3">
    <source>
        <dbReference type="ARBA" id="ARBA00022829"/>
    </source>
</evidence>
<evidence type="ECO:0000256" key="2">
    <source>
        <dbReference type="ARBA" id="ARBA00006295"/>
    </source>
</evidence>
<dbReference type="PANTHER" id="PTHR33375:SF1">
    <property type="entry name" value="CHROMOSOME-PARTITIONING PROTEIN PARB-RELATED"/>
    <property type="match status" value="1"/>
</dbReference>
<keyword evidence="8" id="KW-1185">Reference proteome</keyword>
<name>A0A1M6R7W3_9FIRM</name>
<dbReference type="InterPro" id="IPR003115">
    <property type="entry name" value="ParB_N"/>
</dbReference>
<dbReference type="PANTHER" id="PTHR33375">
    <property type="entry name" value="CHROMOSOME-PARTITIONING PROTEIN PARB-RELATED"/>
    <property type="match status" value="1"/>
</dbReference>
<evidence type="ECO:0000313" key="7">
    <source>
        <dbReference type="EMBL" id="SHK28543.1"/>
    </source>
</evidence>
<sequence length="366" mass="42037">MAVKRSGLGKGLDSLIPDRRADNKEKAKKQAASEKIEKEAKVAAEEKPESSIEDKPEEKTKIKTELKSDEKIESKTEDKSDKKVIKAESVIKSEIIEEKKEINDSGEKMVKISLVEPNREQPRKDFDEDALLELADSIKQFGVLQPLLVQKKKDYYEIVAGERRWRAAKLAGVKEVPVVIKDYTQQEIVEISLIENIQRENLNPIEEAMAFKKLLEEFSLKQDEVAERVSKSRTAVTNSMRLLRLDSRIQQMIIDDMISTGHARALLAIDDKEQQYILANKIFDEKLSVRETEKLIKSLKNPKKETKKPSIANNFIYEDLEEKMKKIVGTKVSVNQKTQGKGKIEIEFYSEDELERIFDLIMSIRD</sequence>
<dbReference type="GO" id="GO:0005694">
    <property type="term" value="C:chromosome"/>
    <property type="evidence" value="ECO:0007669"/>
    <property type="project" value="TreeGrafter"/>
</dbReference>
<dbReference type="EMBL" id="FQZY01000040">
    <property type="protein sequence ID" value="SHK28543.1"/>
    <property type="molecule type" value="Genomic_DNA"/>
</dbReference>
<dbReference type="STRING" id="1121950.SAMN02745243_02628"/>
<accession>A0A1M6R7W3</accession>
<dbReference type="InterPro" id="IPR041468">
    <property type="entry name" value="HTH_ParB/Spo0J"/>
</dbReference>
<protein>
    <submittedName>
        <fullName evidence="7">Chromosome partitioning protein, ParB family</fullName>
    </submittedName>
</protein>
<keyword evidence="4" id="KW-0238">DNA-binding</keyword>
<feature type="region of interest" description="Disordered" evidence="5">
    <location>
        <begin position="1"/>
        <end position="80"/>
    </location>
</feature>
<reference evidence="7 8" key="1">
    <citation type="submission" date="2016-11" db="EMBL/GenBank/DDBJ databases">
        <authorList>
            <person name="Jaros S."/>
            <person name="Januszkiewicz K."/>
            <person name="Wedrychowicz H."/>
        </authorList>
    </citation>
    <scope>NUCLEOTIDE SEQUENCE [LARGE SCALE GENOMIC DNA]</scope>
    <source>
        <strain evidence="7 8">DSM 15480</strain>
    </source>
</reference>
<dbReference type="Proteomes" id="UP000184301">
    <property type="component" value="Unassembled WGS sequence"/>
</dbReference>
<dbReference type="GO" id="GO:0007059">
    <property type="term" value="P:chromosome segregation"/>
    <property type="evidence" value="ECO:0007669"/>
    <property type="project" value="UniProtKB-KW"/>
</dbReference>
<dbReference type="Gene3D" id="3.90.1530.30">
    <property type="match status" value="1"/>
</dbReference>
<evidence type="ECO:0000256" key="4">
    <source>
        <dbReference type="ARBA" id="ARBA00023125"/>
    </source>
</evidence>
<dbReference type="InterPro" id="IPR036086">
    <property type="entry name" value="ParB/Sulfiredoxin_sf"/>
</dbReference>
<proteinExistence type="inferred from homology"/>
<dbReference type="SUPFAM" id="SSF110849">
    <property type="entry name" value="ParB/Sulfiredoxin"/>
    <property type="match status" value="1"/>
</dbReference>
<dbReference type="RefSeq" id="WP_242945423.1">
    <property type="nucleotide sequence ID" value="NZ_FQZY01000040.1"/>
</dbReference>
<dbReference type="Pfam" id="PF17762">
    <property type="entry name" value="HTH_ParB"/>
    <property type="match status" value="1"/>
</dbReference>
<feature type="domain" description="ParB-like N-terminal" evidence="6">
    <location>
        <begin position="108"/>
        <end position="197"/>
    </location>
</feature>
<dbReference type="AlphaFoldDB" id="A0A1M6R7W3"/>
<evidence type="ECO:0000256" key="1">
    <source>
        <dbReference type="ARBA" id="ARBA00004453"/>
    </source>
</evidence>
<keyword evidence="3" id="KW-0159">Chromosome partition</keyword>
<dbReference type="GO" id="GO:0009295">
    <property type="term" value="C:nucleoid"/>
    <property type="evidence" value="ECO:0007669"/>
    <property type="project" value="UniProtKB-SubCell"/>
</dbReference>
<dbReference type="CDD" id="cd16393">
    <property type="entry name" value="SPO0J_N"/>
    <property type="match status" value="1"/>
</dbReference>